<reference evidence="1" key="1">
    <citation type="submission" date="2022-08" db="EMBL/GenBank/DDBJ databases">
        <authorList>
            <person name="Kallberg Y."/>
            <person name="Tangrot J."/>
            <person name="Rosling A."/>
        </authorList>
    </citation>
    <scope>NUCLEOTIDE SEQUENCE</scope>
    <source>
        <strain evidence="1">Wild A</strain>
    </source>
</reference>
<feature type="non-terminal residue" evidence="1">
    <location>
        <position position="95"/>
    </location>
</feature>
<dbReference type="EMBL" id="CAMKVN010026427">
    <property type="protein sequence ID" value="CAI2201081.1"/>
    <property type="molecule type" value="Genomic_DNA"/>
</dbReference>
<comment type="caution">
    <text evidence="1">The sequence shown here is derived from an EMBL/GenBank/DDBJ whole genome shotgun (WGS) entry which is preliminary data.</text>
</comment>
<proteinExistence type="predicted"/>
<accession>A0A9W4TF46</accession>
<protein>
    <submittedName>
        <fullName evidence="1">15677_t:CDS:1</fullName>
    </submittedName>
</protein>
<feature type="non-terminal residue" evidence="1">
    <location>
        <position position="1"/>
    </location>
</feature>
<name>A0A9W4TF46_9GLOM</name>
<sequence>PPPQHGRRTTSRHLEIPPVDKSVGQLGWNAKCRRWMQQQYVRCVFGVKVYSPRATRNANGQLDRCMIARLWTRQATPIPGRHMPVAGQPGVHYEE</sequence>
<evidence type="ECO:0000313" key="1">
    <source>
        <dbReference type="EMBL" id="CAI2201081.1"/>
    </source>
</evidence>
<gene>
    <name evidence="1" type="ORF">FWILDA_LOCUS19888</name>
</gene>
<dbReference type="AlphaFoldDB" id="A0A9W4TF46"/>
<dbReference type="Proteomes" id="UP001153678">
    <property type="component" value="Unassembled WGS sequence"/>
</dbReference>
<keyword evidence="2" id="KW-1185">Reference proteome</keyword>
<organism evidence="1 2">
    <name type="scientific">Funneliformis geosporum</name>
    <dbReference type="NCBI Taxonomy" id="1117311"/>
    <lineage>
        <taxon>Eukaryota</taxon>
        <taxon>Fungi</taxon>
        <taxon>Fungi incertae sedis</taxon>
        <taxon>Mucoromycota</taxon>
        <taxon>Glomeromycotina</taxon>
        <taxon>Glomeromycetes</taxon>
        <taxon>Glomerales</taxon>
        <taxon>Glomeraceae</taxon>
        <taxon>Funneliformis</taxon>
    </lineage>
</organism>
<dbReference type="OrthoDB" id="2325915at2759"/>
<evidence type="ECO:0000313" key="2">
    <source>
        <dbReference type="Proteomes" id="UP001153678"/>
    </source>
</evidence>